<proteinExistence type="predicted"/>
<dbReference type="CDD" id="cd00085">
    <property type="entry name" value="HNHc"/>
    <property type="match status" value="1"/>
</dbReference>
<gene>
    <name evidence="2" type="ORF">ACFPYN_07475</name>
</gene>
<dbReference type="SUPFAM" id="SSF56349">
    <property type="entry name" value="DNA breaking-rejoining enzymes"/>
    <property type="match status" value="1"/>
</dbReference>
<name>A0ABW1L6F4_9BACL</name>
<protein>
    <submittedName>
        <fullName evidence="2">HNH endonuclease</fullName>
    </submittedName>
</protein>
<feature type="domain" description="HNH nuclease" evidence="1">
    <location>
        <begin position="379"/>
        <end position="435"/>
    </location>
</feature>
<keyword evidence="2" id="KW-0540">Nuclease</keyword>
<dbReference type="EMBL" id="JBHSRI010000007">
    <property type="protein sequence ID" value="MFC6039279.1"/>
    <property type="molecule type" value="Genomic_DNA"/>
</dbReference>
<evidence type="ECO:0000313" key="2">
    <source>
        <dbReference type="EMBL" id="MFC6039279.1"/>
    </source>
</evidence>
<dbReference type="InterPro" id="IPR011010">
    <property type="entry name" value="DNA_brk_join_enz"/>
</dbReference>
<comment type="caution">
    <text evidence="2">The sequence shown here is derived from an EMBL/GenBank/DDBJ whole genome shotgun (WGS) entry which is preliminary data.</text>
</comment>
<keyword evidence="3" id="KW-1185">Reference proteome</keyword>
<accession>A0ABW1L6F4</accession>
<dbReference type="RefSeq" id="WP_377733356.1">
    <property type="nucleotide sequence ID" value="NZ_JBHSRI010000007.1"/>
</dbReference>
<dbReference type="Proteomes" id="UP001596170">
    <property type="component" value="Unassembled WGS sequence"/>
</dbReference>
<sequence>MLSLEDYEILASKFTDFATEKAKLRPRTIIRYMVVIDDYFKNCVLERARKTDYMDMFNINRLSLIKRKSNNVRPSLLHFLEFLKEEEFIDDEYVYYQLQNNIKAIFVTEELDRGNDVTFLTPKELRFILSDKISCRSDYDKNLLSLMCSLSFFHMFKQEDFIALSIQDIDLENNRIKNIRRTDSDSELLEWLSINETTFAHLQNYLKLRSAKDGLDTLLIQENEPLNNSKINNLLRIFELASNREFVGNQRINTGLLIRTMMLYILVSSKGQGIYQILLEQERNTYFDDAFNEYLSIRRSLNKDIVGHDWNLEDILPKQRRHPNVIGAYSSENDIDEEDLKEFDCFNERNLEMQNVTIQRLVRDSKVSRELKNLYDNECQLCGFKLRKANSEFLSEGHHIQPYNNNHRGDDNSYNIIILCPNCHAQFDDLYFALNPQTEEVHCIFEAEDDYHLSKLKMKEGHTLDVKYLEFTWKLFVEKKKKY</sequence>
<dbReference type="Gene3D" id="1.10.30.50">
    <property type="match status" value="1"/>
</dbReference>
<organism evidence="2 3">
    <name type="scientific">Paenisporosarcina macmurdoensis</name>
    <dbReference type="NCBI Taxonomy" id="212659"/>
    <lineage>
        <taxon>Bacteria</taxon>
        <taxon>Bacillati</taxon>
        <taxon>Bacillota</taxon>
        <taxon>Bacilli</taxon>
        <taxon>Bacillales</taxon>
        <taxon>Caryophanaceae</taxon>
        <taxon>Paenisporosarcina</taxon>
    </lineage>
</organism>
<dbReference type="GO" id="GO:0004519">
    <property type="term" value="F:endonuclease activity"/>
    <property type="evidence" value="ECO:0007669"/>
    <property type="project" value="UniProtKB-KW"/>
</dbReference>
<evidence type="ECO:0000259" key="1">
    <source>
        <dbReference type="Pfam" id="PF13391"/>
    </source>
</evidence>
<dbReference type="InterPro" id="IPR003615">
    <property type="entry name" value="HNH_nuc"/>
</dbReference>
<evidence type="ECO:0000313" key="3">
    <source>
        <dbReference type="Proteomes" id="UP001596170"/>
    </source>
</evidence>
<dbReference type="Pfam" id="PF13391">
    <property type="entry name" value="HNH_2"/>
    <property type="match status" value="1"/>
</dbReference>
<keyword evidence="2" id="KW-0255">Endonuclease</keyword>
<reference evidence="3" key="1">
    <citation type="journal article" date="2019" name="Int. J. Syst. Evol. Microbiol.">
        <title>The Global Catalogue of Microorganisms (GCM) 10K type strain sequencing project: providing services to taxonomists for standard genome sequencing and annotation.</title>
        <authorList>
            <consortium name="The Broad Institute Genomics Platform"/>
            <consortium name="The Broad Institute Genome Sequencing Center for Infectious Disease"/>
            <person name="Wu L."/>
            <person name="Ma J."/>
        </authorList>
    </citation>
    <scope>NUCLEOTIDE SEQUENCE [LARGE SCALE GENOMIC DNA]</scope>
    <source>
        <strain evidence="3">CCUG 54527</strain>
    </source>
</reference>
<keyword evidence="2" id="KW-0378">Hydrolase</keyword>